<keyword evidence="5" id="KW-1185">Reference proteome</keyword>
<name>A0A9P1BLG5_9DINO</name>
<dbReference type="Proteomes" id="UP001152797">
    <property type="component" value="Unassembled WGS sequence"/>
</dbReference>
<evidence type="ECO:0000256" key="1">
    <source>
        <dbReference type="SAM" id="MobiDB-lite"/>
    </source>
</evidence>
<dbReference type="EMBL" id="CAMXCT020000210">
    <property type="protein sequence ID" value="CAL1128909.1"/>
    <property type="molecule type" value="Genomic_DNA"/>
</dbReference>
<sequence>MATPFNAPRGRRTRPKPIPLGEDSIVLSPTRMCITFDATDERSSTAPRLSTPSGKNVLRRSSSAGRITGRLTPMASRVPKGSSSLGFKEEDLTVLGTTADALAFLNAGCRVPRTPAKIRPPGYLPQLGPGPAPEPGPPERGPPEPDPPEPGVLERGAPRLSSGHVEFCPTPMNTVHVITPYSKVYGKHPSLFNYDRKGEMQLNDKGVAALMEDGADLDVD</sequence>
<reference evidence="3" key="2">
    <citation type="submission" date="2024-04" db="EMBL/GenBank/DDBJ databases">
        <authorList>
            <person name="Chen Y."/>
            <person name="Shah S."/>
            <person name="Dougan E. K."/>
            <person name="Thang M."/>
            <person name="Chan C."/>
        </authorList>
    </citation>
    <scope>NUCLEOTIDE SEQUENCE [LARGE SCALE GENOMIC DNA]</scope>
</reference>
<dbReference type="AlphaFoldDB" id="A0A9P1BLG5"/>
<feature type="compositionally biased region" description="Polar residues" evidence="1">
    <location>
        <begin position="44"/>
        <end position="65"/>
    </location>
</feature>
<feature type="compositionally biased region" description="Pro residues" evidence="1">
    <location>
        <begin position="128"/>
        <end position="150"/>
    </location>
</feature>
<dbReference type="OrthoDB" id="435100at2759"/>
<evidence type="ECO:0000313" key="5">
    <source>
        <dbReference type="Proteomes" id="UP001152797"/>
    </source>
</evidence>
<evidence type="ECO:0000313" key="3">
    <source>
        <dbReference type="EMBL" id="CAL1128909.1"/>
    </source>
</evidence>
<gene>
    <name evidence="2" type="ORF">C1SCF055_LOCUS3837</name>
</gene>
<evidence type="ECO:0000313" key="2">
    <source>
        <dbReference type="EMBL" id="CAI3975534.1"/>
    </source>
</evidence>
<dbReference type="EMBL" id="CAMXCT010000210">
    <property type="protein sequence ID" value="CAI3975534.1"/>
    <property type="molecule type" value="Genomic_DNA"/>
</dbReference>
<dbReference type="EMBL" id="CAMXCT030000210">
    <property type="protein sequence ID" value="CAL4762846.1"/>
    <property type="molecule type" value="Genomic_DNA"/>
</dbReference>
<feature type="region of interest" description="Disordered" evidence="1">
    <location>
        <begin position="1"/>
        <end position="23"/>
    </location>
</feature>
<proteinExistence type="predicted"/>
<reference evidence="2" key="1">
    <citation type="submission" date="2022-10" db="EMBL/GenBank/DDBJ databases">
        <authorList>
            <person name="Chen Y."/>
            <person name="Dougan E. K."/>
            <person name="Chan C."/>
            <person name="Rhodes N."/>
            <person name="Thang M."/>
        </authorList>
    </citation>
    <scope>NUCLEOTIDE SEQUENCE</scope>
</reference>
<protein>
    <submittedName>
        <fullName evidence="4">Centrosomal protein of 19 kDa</fullName>
    </submittedName>
</protein>
<feature type="region of interest" description="Disordered" evidence="1">
    <location>
        <begin position="39"/>
        <end position="83"/>
    </location>
</feature>
<organism evidence="2">
    <name type="scientific">Cladocopium goreaui</name>
    <dbReference type="NCBI Taxonomy" id="2562237"/>
    <lineage>
        <taxon>Eukaryota</taxon>
        <taxon>Sar</taxon>
        <taxon>Alveolata</taxon>
        <taxon>Dinophyceae</taxon>
        <taxon>Suessiales</taxon>
        <taxon>Symbiodiniaceae</taxon>
        <taxon>Cladocopium</taxon>
    </lineage>
</organism>
<evidence type="ECO:0000313" key="4">
    <source>
        <dbReference type="EMBL" id="CAL4762846.1"/>
    </source>
</evidence>
<comment type="caution">
    <text evidence="2">The sequence shown here is derived from an EMBL/GenBank/DDBJ whole genome shotgun (WGS) entry which is preliminary data.</text>
</comment>
<accession>A0A9P1BLG5</accession>
<feature type="region of interest" description="Disordered" evidence="1">
    <location>
        <begin position="115"/>
        <end position="165"/>
    </location>
</feature>